<dbReference type="PANTHER" id="PTHR46347">
    <property type="entry name" value="RING/FYVE/PHD ZINC FINGER SUPERFAMILY PROTEIN"/>
    <property type="match status" value="1"/>
</dbReference>
<proteinExistence type="predicted"/>
<dbReference type="Proteomes" id="UP000012960">
    <property type="component" value="Unplaced"/>
</dbReference>
<accession>A0A804HQJ8</accession>
<feature type="region of interest" description="Disordered" evidence="4">
    <location>
        <begin position="1"/>
        <end position="39"/>
    </location>
</feature>
<dbReference type="FunCoup" id="A0A804HQJ8">
    <property type="interactions" value="754"/>
</dbReference>
<protein>
    <recommendedName>
        <fullName evidence="6">RING-CH-type domain-containing protein</fullName>
    </recommendedName>
</protein>
<dbReference type="GeneID" id="103988257"/>
<keyword evidence="3" id="KW-0862">Zinc</keyword>
<dbReference type="Pfam" id="PF12906">
    <property type="entry name" value="RINGv"/>
    <property type="match status" value="1"/>
</dbReference>
<keyword evidence="8" id="KW-1185">Reference proteome</keyword>
<feature type="transmembrane region" description="Helical" evidence="5">
    <location>
        <begin position="131"/>
        <end position="152"/>
    </location>
</feature>
<feature type="domain" description="RING-CH-type" evidence="6">
    <location>
        <begin position="44"/>
        <end position="109"/>
    </location>
</feature>
<evidence type="ECO:0000313" key="8">
    <source>
        <dbReference type="Proteomes" id="UP000012960"/>
    </source>
</evidence>
<dbReference type="RefSeq" id="XP_009405094.1">
    <property type="nucleotide sequence ID" value="XM_009406819.2"/>
</dbReference>
<organism evidence="7 8">
    <name type="scientific">Musa acuminata subsp. malaccensis</name>
    <name type="common">Wild banana</name>
    <name type="synonym">Musa malaccensis</name>
    <dbReference type="NCBI Taxonomy" id="214687"/>
    <lineage>
        <taxon>Eukaryota</taxon>
        <taxon>Viridiplantae</taxon>
        <taxon>Streptophyta</taxon>
        <taxon>Embryophyta</taxon>
        <taxon>Tracheophyta</taxon>
        <taxon>Spermatophyta</taxon>
        <taxon>Magnoliopsida</taxon>
        <taxon>Liliopsida</taxon>
        <taxon>Zingiberales</taxon>
        <taxon>Musaceae</taxon>
        <taxon>Musa</taxon>
    </lineage>
</organism>
<dbReference type="GO" id="GO:0008270">
    <property type="term" value="F:zinc ion binding"/>
    <property type="evidence" value="ECO:0007669"/>
    <property type="project" value="UniProtKB-KW"/>
</dbReference>
<evidence type="ECO:0000256" key="5">
    <source>
        <dbReference type="SAM" id="Phobius"/>
    </source>
</evidence>
<dbReference type="EnsemblPlants" id="Ma01_t05350.2">
    <property type="protein sequence ID" value="Ma01_p05350.2"/>
    <property type="gene ID" value="Ma01_g05350"/>
</dbReference>
<dbReference type="InParanoid" id="A0A804HQJ8"/>
<feature type="transmembrane region" description="Helical" evidence="5">
    <location>
        <begin position="233"/>
        <end position="259"/>
    </location>
</feature>
<dbReference type="EnsemblPlants" id="Ma01_t05350.1">
    <property type="protein sequence ID" value="Ma01_p05350.1"/>
    <property type="gene ID" value="Ma01_g05350"/>
</dbReference>
<dbReference type="AlphaFoldDB" id="A0A804HQJ8"/>
<dbReference type="InterPro" id="IPR011016">
    <property type="entry name" value="Znf_RING-CH"/>
</dbReference>
<evidence type="ECO:0000256" key="1">
    <source>
        <dbReference type="ARBA" id="ARBA00022723"/>
    </source>
</evidence>
<dbReference type="InterPro" id="IPR013083">
    <property type="entry name" value="Znf_RING/FYVE/PHD"/>
</dbReference>
<keyword evidence="5" id="KW-0472">Membrane</keyword>
<dbReference type="SUPFAM" id="SSF57850">
    <property type="entry name" value="RING/U-box"/>
    <property type="match status" value="1"/>
</dbReference>
<sequence length="307" mass="35200">MRGEPQMGLDEENIPNDSDPLIQRQIEESSQPPEGLDEIKDEEADAGSSACCRICLENESFPGDELISPCMCKGTQQFVHRSCLDHWRSVKEGFAFSHCTTCKAQFHLRVEFLEDYPWRKIKFRVFVARDVFLVFLAIQTVIATIGGFVYFLDKNGGFRNSFSDSWDRILSKHPVPFYYCIGVLVFFVLLGFFGLILHCSSFDSSDPCMTGCRNCCYGWGILDCFPASMEACFALVVIFVIVFAILGIAYGFLAATMAIQRIWQRHYHILTKRELTKEYVVEDLHGYYTPPKMDPEHEERLRVLKLL</sequence>
<evidence type="ECO:0000256" key="3">
    <source>
        <dbReference type="ARBA" id="ARBA00022833"/>
    </source>
</evidence>
<evidence type="ECO:0000259" key="6">
    <source>
        <dbReference type="PROSITE" id="PS51292"/>
    </source>
</evidence>
<keyword evidence="2" id="KW-0863">Zinc-finger</keyword>
<dbReference type="PANTHER" id="PTHR46347:SF4">
    <property type="entry name" value="RING_FYVE_PHD ZINC FINGER SUPERFAMILY PROTEIN"/>
    <property type="match status" value="1"/>
</dbReference>
<dbReference type="Gene3D" id="3.30.40.10">
    <property type="entry name" value="Zinc/RING finger domain, C3HC4 (zinc finger)"/>
    <property type="match status" value="1"/>
</dbReference>
<dbReference type="CDD" id="cd16495">
    <property type="entry name" value="RING_CH-C4HC3_MARCH"/>
    <property type="match status" value="1"/>
</dbReference>
<dbReference type="RefSeq" id="XP_009405086.1">
    <property type="nucleotide sequence ID" value="XM_009406811.2"/>
</dbReference>
<keyword evidence="5" id="KW-1133">Transmembrane helix</keyword>
<dbReference type="SMART" id="SM00744">
    <property type="entry name" value="RINGv"/>
    <property type="match status" value="1"/>
</dbReference>
<evidence type="ECO:0000313" key="7">
    <source>
        <dbReference type="EnsemblPlants" id="Ma01_p05350.2"/>
    </source>
</evidence>
<dbReference type="PROSITE" id="PS51292">
    <property type="entry name" value="ZF_RING_CH"/>
    <property type="match status" value="1"/>
</dbReference>
<feature type="transmembrane region" description="Helical" evidence="5">
    <location>
        <begin position="177"/>
        <end position="197"/>
    </location>
</feature>
<evidence type="ECO:0000256" key="2">
    <source>
        <dbReference type="ARBA" id="ARBA00022771"/>
    </source>
</evidence>
<keyword evidence="1" id="KW-0479">Metal-binding</keyword>
<dbReference type="Gramene" id="Ma01_t05350.1">
    <property type="protein sequence ID" value="Ma01_p05350.1"/>
    <property type="gene ID" value="Ma01_g05350"/>
</dbReference>
<reference evidence="7" key="1">
    <citation type="submission" date="2021-05" db="UniProtKB">
        <authorList>
            <consortium name="EnsemblPlants"/>
        </authorList>
    </citation>
    <scope>IDENTIFICATION</scope>
    <source>
        <strain evidence="7">subsp. malaccensis</strain>
    </source>
</reference>
<dbReference type="OMA" id="GCLDHWR"/>
<keyword evidence="5" id="KW-0812">Transmembrane</keyword>
<evidence type="ECO:0000256" key="4">
    <source>
        <dbReference type="SAM" id="MobiDB-lite"/>
    </source>
</evidence>
<name>A0A804HQJ8_MUSAM</name>
<dbReference type="OrthoDB" id="264354at2759"/>
<dbReference type="Gramene" id="Ma01_t05350.2">
    <property type="protein sequence ID" value="Ma01_p05350.2"/>
    <property type="gene ID" value="Ma01_g05350"/>
</dbReference>